<feature type="compositionally biased region" description="Polar residues" evidence="1">
    <location>
        <begin position="103"/>
        <end position="125"/>
    </location>
</feature>
<feature type="region of interest" description="Disordered" evidence="1">
    <location>
        <begin position="91"/>
        <end position="125"/>
    </location>
</feature>
<reference evidence="3 4" key="1">
    <citation type="submission" date="2016-07" db="EMBL/GenBank/DDBJ databases">
        <title>Draft genome of the white-rot fungus Obba rivulosa 3A-2.</title>
        <authorList>
            <consortium name="DOE Joint Genome Institute"/>
            <person name="Miettinen O."/>
            <person name="Riley R."/>
            <person name="Acob R."/>
            <person name="Barry K."/>
            <person name="Cullen D."/>
            <person name="De Vries R."/>
            <person name="Hainaut M."/>
            <person name="Hatakka A."/>
            <person name="Henrissat B."/>
            <person name="Hilden K."/>
            <person name="Kuo R."/>
            <person name="Labutti K."/>
            <person name="Lipzen A."/>
            <person name="Makela M.R."/>
            <person name="Sandor L."/>
            <person name="Spatafora J.W."/>
            <person name="Grigoriev I.V."/>
            <person name="Hibbett D.S."/>
        </authorList>
    </citation>
    <scope>NUCLEOTIDE SEQUENCE [LARGE SCALE GENOMIC DNA]</scope>
    <source>
        <strain evidence="3 4">3A-2</strain>
    </source>
</reference>
<evidence type="ECO:0000313" key="3">
    <source>
        <dbReference type="EMBL" id="OCH91681.1"/>
    </source>
</evidence>
<evidence type="ECO:0000256" key="1">
    <source>
        <dbReference type="SAM" id="MobiDB-lite"/>
    </source>
</evidence>
<dbReference type="Pfam" id="PF21669">
    <property type="entry name" value="SHLD2_OB1"/>
    <property type="match status" value="1"/>
</dbReference>
<dbReference type="Proteomes" id="UP000250043">
    <property type="component" value="Unassembled WGS sequence"/>
</dbReference>
<dbReference type="OrthoDB" id="2570580at2759"/>
<feature type="domain" description="Shieldin complex subunit 2 first OB fold" evidence="2">
    <location>
        <begin position="172"/>
        <end position="264"/>
    </location>
</feature>
<keyword evidence="4" id="KW-1185">Reference proteome</keyword>
<dbReference type="SUPFAM" id="SSF50249">
    <property type="entry name" value="Nucleic acid-binding proteins"/>
    <property type="match status" value="1"/>
</dbReference>
<dbReference type="AlphaFoldDB" id="A0A8E2AVE6"/>
<sequence>MTRFRVFLGAPSADDLGISPKRFQWQTVSSGDEKPCSLALPPATLEAASRRITSFYQNIIFESDDEEILEETSPLDAIDVQEETTVITWPPTVREPPCEQDSSRPGPSSMRPTAHTSLGRSQHQTQFTQETMSYDYSDASSIARFPVFHFKLHDITSLFSIVEHARALQPALRHQRKASQKVNLLVAVLEVDGPDTIRVKKGPDAGNEVSVLKMILGDEDGAVCKLTVWREVAELWGGAYLDASCPAIKRGDIVLMENVLVSCDVGPHIAAEGASGTAHVNLTASPNLKSTLMICYRTMPNTHEDSRFRPDLRLGFSDAAVRKVTAIVDWFEKMAGLHIRN</sequence>
<dbReference type="EMBL" id="KV722381">
    <property type="protein sequence ID" value="OCH91681.1"/>
    <property type="molecule type" value="Genomic_DNA"/>
</dbReference>
<protein>
    <recommendedName>
        <fullName evidence="2">Shieldin complex subunit 2 first OB fold domain-containing protein</fullName>
    </recommendedName>
</protein>
<dbReference type="Gene3D" id="2.40.50.140">
    <property type="entry name" value="Nucleic acid-binding proteins"/>
    <property type="match status" value="1"/>
</dbReference>
<accession>A0A8E2AVE6</accession>
<evidence type="ECO:0000313" key="4">
    <source>
        <dbReference type="Proteomes" id="UP000250043"/>
    </source>
</evidence>
<gene>
    <name evidence="3" type="ORF">OBBRIDRAFT_513020</name>
</gene>
<organism evidence="3 4">
    <name type="scientific">Obba rivulosa</name>
    <dbReference type="NCBI Taxonomy" id="1052685"/>
    <lineage>
        <taxon>Eukaryota</taxon>
        <taxon>Fungi</taxon>
        <taxon>Dikarya</taxon>
        <taxon>Basidiomycota</taxon>
        <taxon>Agaricomycotina</taxon>
        <taxon>Agaricomycetes</taxon>
        <taxon>Polyporales</taxon>
        <taxon>Gelatoporiaceae</taxon>
        <taxon>Obba</taxon>
    </lineage>
</organism>
<dbReference type="InterPro" id="IPR012340">
    <property type="entry name" value="NA-bd_OB-fold"/>
</dbReference>
<evidence type="ECO:0000259" key="2">
    <source>
        <dbReference type="Pfam" id="PF21669"/>
    </source>
</evidence>
<dbReference type="InterPro" id="IPR049507">
    <property type="entry name" value="SHLD2_OB1"/>
</dbReference>
<name>A0A8E2AVE6_9APHY</name>
<proteinExistence type="predicted"/>